<reference evidence="1" key="1">
    <citation type="submission" date="2023-11" db="EMBL/GenBank/DDBJ databases">
        <authorList>
            <person name="Poullet M."/>
        </authorList>
    </citation>
    <scope>NUCLEOTIDE SEQUENCE</scope>
    <source>
        <strain evidence="1">E1834</strain>
    </source>
</reference>
<accession>A0ACB0Y3P8</accession>
<organism evidence="1 2">
    <name type="scientific">Meloidogyne enterolobii</name>
    <name type="common">Root-knot nematode worm</name>
    <name type="synonym">Meloidogyne mayaguensis</name>
    <dbReference type="NCBI Taxonomy" id="390850"/>
    <lineage>
        <taxon>Eukaryota</taxon>
        <taxon>Metazoa</taxon>
        <taxon>Ecdysozoa</taxon>
        <taxon>Nematoda</taxon>
        <taxon>Chromadorea</taxon>
        <taxon>Rhabditida</taxon>
        <taxon>Tylenchina</taxon>
        <taxon>Tylenchomorpha</taxon>
        <taxon>Tylenchoidea</taxon>
        <taxon>Meloidogynidae</taxon>
        <taxon>Meloidogyninae</taxon>
        <taxon>Meloidogyne</taxon>
    </lineage>
</organism>
<protein>
    <submittedName>
        <fullName evidence="1">Uncharacterized protein</fullName>
    </submittedName>
</protein>
<evidence type="ECO:0000313" key="2">
    <source>
        <dbReference type="Proteomes" id="UP001497535"/>
    </source>
</evidence>
<evidence type="ECO:0000313" key="1">
    <source>
        <dbReference type="EMBL" id="CAK5030217.1"/>
    </source>
</evidence>
<keyword evidence="2" id="KW-1185">Reference proteome</keyword>
<name>A0ACB0Y3P8_MELEN</name>
<sequence length="744" mass="86655">MDKIKIKSSFLIISGYEFKIAAEKQIELSSEFLMLPVDTGRETILASLSFKHVINVELMDNSEQKGAGLALHVNNFMMQKLQHYLVVEGNKLMDYKCSYSRHKLIVLDILNCDYENMHHIRQILSNASLFHHNYVVQQMNKNKKSKLEIAVQFVGLISHNQWSVLLSMLSDTGLVVPIKYDRHSQRIPIIPITQNDHGYMSDPRRLNNNHSNIIQQHQPTYLIQQRPPTPPQSIVLKATTYSAPGFIIENKNVPQHLLSKKVLSDHIFNGNNHLQLIDVQQPPHSSFQHPSVYQVQQTGSQQQQSSRQHQQSDNQQPQPSYLLQDGIITTPEKPLRVHIKQQQKNKKQKPTEEIHLSDDEPELGLKPCSSKYLNDVLFRYPQNANDSCSVHKSDLKHLALDVMLNDTIIYFYLKYIHYSLVPEDRRDRIYIFNSFLFERLTQAPAHGKTQVTLATRIKRVVFNFQAVRNWTKKVDIFSKDYVVVPINEEIHWYLAIIVNPHAGVFDMDGEAKYNPSDSSGPFLIVFNSVFLFSFVFNIFKLIDPALDKHLDVRQQLSEYLHLEYADKHKKDGKYFKRESLQVIQPTLIPQQKGYIDCGLFLLHFAELFLSISNRASFRCWFHDFQIQHKRNQIQQVIRQVAPHVKPSMFIYQPTPNINTKKTRKSKRQQPLMEAFPLIGRDRRQSESRVCEIARDPRFSVLYRPRSCDSLIAENKERPLVLQPPTISEMKRYRKIRNPLIDGII</sequence>
<dbReference type="Proteomes" id="UP001497535">
    <property type="component" value="Unassembled WGS sequence"/>
</dbReference>
<proteinExistence type="predicted"/>
<dbReference type="EMBL" id="CAVMJV010000005">
    <property type="protein sequence ID" value="CAK5030217.1"/>
    <property type="molecule type" value="Genomic_DNA"/>
</dbReference>
<gene>
    <name evidence="1" type="ORF">MENTE1834_LOCUS7148</name>
</gene>
<comment type="caution">
    <text evidence="1">The sequence shown here is derived from an EMBL/GenBank/DDBJ whole genome shotgun (WGS) entry which is preliminary data.</text>
</comment>